<organism evidence="6 7">
    <name type="scientific">Flavobacterium tibetense</name>
    <dbReference type="NCBI Taxonomy" id="2233533"/>
    <lineage>
        <taxon>Bacteria</taxon>
        <taxon>Pseudomonadati</taxon>
        <taxon>Bacteroidota</taxon>
        <taxon>Flavobacteriia</taxon>
        <taxon>Flavobacteriales</taxon>
        <taxon>Flavobacteriaceae</taxon>
        <taxon>Flavobacterium</taxon>
    </lineage>
</organism>
<evidence type="ECO:0000256" key="4">
    <source>
        <dbReference type="SAM" id="SignalP"/>
    </source>
</evidence>
<keyword evidence="2" id="KW-0472">Membrane</keyword>
<feature type="chain" id="PRO_5016885181" evidence="4">
    <location>
        <begin position="19"/>
        <end position="937"/>
    </location>
</feature>
<dbReference type="SUPFAM" id="SSF56935">
    <property type="entry name" value="Porins"/>
    <property type="match status" value="1"/>
</dbReference>
<keyword evidence="7" id="KW-1185">Reference proteome</keyword>
<evidence type="ECO:0000256" key="3">
    <source>
        <dbReference type="ARBA" id="ARBA00023237"/>
    </source>
</evidence>
<dbReference type="GO" id="GO:0009279">
    <property type="term" value="C:cell outer membrane"/>
    <property type="evidence" value="ECO:0007669"/>
    <property type="project" value="UniProtKB-SubCell"/>
</dbReference>
<evidence type="ECO:0000256" key="2">
    <source>
        <dbReference type="ARBA" id="ARBA00023136"/>
    </source>
</evidence>
<dbReference type="Pfam" id="PF07715">
    <property type="entry name" value="Plug"/>
    <property type="match status" value="1"/>
</dbReference>
<dbReference type="Proteomes" id="UP000253319">
    <property type="component" value="Unassembled WGS sequence"/>
</dbReference>
<dbReference type="InterPro" id="IPR037066">
    <property type="entry name" value="Plug_dom_sf"/>
</dbReference>
<dbReference type="Gene3D" id="2.170.130.10">
    <property type="entry name" value="TonB-dependent receptor, plug domain"/>
    <property type="match status" value="1"/>
</dbReference>
<keyword evidence="3" id="KW-0998">Cell outer membrane</keyword>
<dbReference type="EMBL" id="QLST01000001">
    <property type="protein sequence ID" value="RBA29923.1"/>
    <property type="molecule type" value="Genomic_DNA"/>
</dbReference>
<feature type="signal peptide" evidence="4">
    <location>
        <begin position="1"/>
        <end position="18"/>
    </location>
</feature>
<evidence type="ECO:0000313" key="7">
    <source>
        <dbReference type="Proteomes" id="UP000253319"/>
    </source>
</evidence>
<dbReference type="SUPFAM" id="SSF49464">
    <property type="entry name" value="Carboxypeptidase regulatory domain-like"/>
    <property type="match status" value="1"/>
</dbReference>
<name>A0A365P5S1_9FLAO</name>
<dbReference type="Pfam" id="PF13715">
    <property type="entry name" value="CarbopepD_reg_2"/>
    <property type="match status" value="1"/>
</dbReference>
<dbReference type="OrthoDB" id="9768470at2"/>
<evidence type="ECO:0000256" key="1">
    <source>
        <dbReference type="ARBA" id="ARBA00004442"/>
    </source>
</evidence>
<dbReference type="InterPro" id="IPR012910">
    <property type="entry name" value="Plug_dom"/>
</dbReference>
<keyword evidence="6" id="KW-0675">Receptor</keyword>
<evidence type="ECO:0000313" key="6">
    <source>
        <dbReference type="EMBL" id="RBA29923.1"/>
    </source>
</evidence>
<comment type="caution">
    <text evidence="6">The sequence shown here is derived from an EMBL/GenBank/DDBJ whole genome shotgun (WGS) entry which is preliminary data.</text>
</comment>
<feature type="domain" description="TonB-dependent receptor plug" evidence="5">
    <location>
        <begin position="131"/>
        <end position="225"/>
    </location>
</feature>
<gene>
    <name evidence="6" type="ORF">DPN68_01480</name>
</gene>
<protein>
    <submittedName>
        <fullName evidence="6">TonB-dependent receptor</fullName>
    </submittedName>
</protein>
<dbReference type="InterPro" id="IPR036942">
    <property type="entry name" value="Beta-barrel_TonB_sf"/>
</dbReference>
<dbReference type="Gene3D" id="2.40.170.20">
    <property type="entry name" value="TonB-dependent receptor, beta-barrel domain"/>
    <property type="match status" value="1"/>
</dbReference>
<keyword evidence="4" id="KW-0732">Signal</keyword>
<accession>A0A365P5S1</accession>
<proteinExistence type="predicted"/>
<comment type="subcellular location">
    <subcellularLocation>
        <location evidence="1">Cell outer membrane</location>
    </subcellularLocation>
</comment>
<dbReference type="AlphaFoldDB" id="A0A365P5S1"/>
<dbReference type="RefSeq" id="WP_113987805.1">
    <property type="nucleotide sequence ID" value="NZ_QLST01000001.1"/>
</dbReference>
<evidence type="ECO:0000259" key="5">
    <source>
        <dbReference type="Pfam" id="PF07715"/>
    </source>
</evidence>
<dbReference type="PANTHER" id="PTHR40980:SF5">
    <property type="entry name" value="TONB-DEPENDENT RECEPTOR"/>
    <property type="match status" value="1"/>
</dbReference>
<dbReference type="InterPro" id="IPR008969">
    <property type="entry name" value="CarboxyPept-like_regulatory"/>
</dbReference>
<reference evidence="6 7" key="1">
    <citation type="submission" date="2018-06" db="EMBL/GenBank/DDBJ databases">
        <title>Flavobacterium tibetense sp. nov., isolated from a wetland YonghuCo on Tibetan Plateau.</title>
        <authorList>
            <person name="Xing P."/>
            <person name="Phurbu D."/>
            <person name="Lu H."/>
        </authorList>
    </citation>
    <scope>NUCLEOTIDE SEQUENCE [LARGE SCALE GENOMIC DNA]</scope>
    <source>
        <strain evidence="6 7">YH5</strain>
    </source>
</reference>
<dbReference type="PANTHER" id="PTHR40980">
    <property type="entry name" value="PLUG DOMAIN-CONTAINING PROTEIN"/>
    <property type="match status" value="1"/>
</dbReference>
<sequence>MKPFLLLFTLLFSTIALSQKGTISGTITDKEYNDEPLAFANISIKGTTQGTSTDDKGKYSLNLEPGNYVLVVAYLGYQTIEIPFSLNPSEKKTINHSLEAGGVQLKDIVLTTIVRKNTESAVLTETKVARQVTNSISAEQMNKGTDGNAAQAIQRVPGVTIVDGKFVMIRGLNERYNNVLINNSLAPSTEIDRRTFSFDLLPTTTLEKMTIGKTGASFLPGDFAGGIINVTTSENFSDFTQISFNVGYRINTTFNDYWQTEGSPTDFLGYDNGFRQLPSGFPTNSNVLNDNTQSVFYANQLENNFNPEKRSAFLDSGIGFSIGRNINLKNDKKLSTVNILSYSNKFENYDKNVNSFINDFSGGINIPQEQKVFVDNFNSNETRLTLMSNWSLKFNEDNKINFKNLFNQIGENFTTLREGFDYDQRPGQLLRNYEFGYTGRRILSSQFNGDHNITENKNLHWVLGGNFIKDIMPDLRRFRTFRDINNTNEPFKMIDPPSSNPFDTGRFFSDLNEKSINASVDYTYKLNKDEEEGDEFDADKITLKTGLFTDYKDRDFSARYFSYIIPGSVSFERREELVSLPLTQVFAPSNVTATNGWVLREGSNLSDSYRANNLLTAGYVYGEYPIKKFLLTGGIRVEHNILQVDGFQGINNVIIEQPVTSILPSFNFSYNANEKSVMRLAYSRTVNRPEFREIAPFLFYNFQEDTEVDGNSNLKTATIDNFDARYEIYPSNGETISLGAFYKRFKNPIEFILPVVSQQRRMRYSNSDNAELYGAELEIRKSMKNIFKAGFLSDLSFNLNASYIFSEVDLGSGANAQQQKRALQGQSPYVVNLALGYNNKENGWNSNLIYNRFGDRIYAVGGDIFPTIYELARNQLDFTISKSFEKMSYKLGISNLLDDKYRFFQDSNLDNKIDNSDDAIFTHRIGALFNFNVTYKF</sequence>
<dbReference type="Gene3D" id="2.60.40.1120">
    <property type="entry name" value="Carboxypeptidase-like, regulatory domain"/>
    <property type="match status" value="1"/>
</dbReference>